<evidence type="ECO:0000313" key="4">
    <source>
        <dbReference type="EMBL" id="CAA9587657.1"/>
    </source>
</evidence>
<dbReference type="GO" id="GO:0030170">
    <property type="term" value="F:pyridoxal phosphate binding"/>
    <property type="evidence" value="ECO:0007669"/>
    <property type="project" value="InterPro"/>
</dbReference>
<keyword evidence="2" id="KW-0663">Pyridoxal phosphate</keyword>
<proteinExistence type="predicted"/>
<dbReference type="EMBL" id="CADCWP010000346">
    <property type="protein sequence ID" value="CAA9587657.1"/>
    <property type="molecule type" value="Genomic_DNA"/>
</dbReference>
<accession>A0A6J4VWY5</accession>
<dbReference type="SUPFAM" id="SSF53383">
    <property type="entry name" value="PLP-dependent transferases"/>
    <property type="match status" value="1"/>
</dbReference>
<keyword evidence="4" id="KW-0456">Lyase</keyword>
<organism evidence="4">
    <name type="scientific">uncultured Truepera sp</name>
    <dbReference type="NCBI Taxonomy" id="543023"/>
    <lineage>
        <taxon>Bacteria</taxon>
        <taxon>Thermotogati</taxon>
        <taxon>Deinococcota</taxon>
        <taxon>Deinococci</taxon>
        <taxon>Trueperales</taxon>
        <taxon>Trueperaceae</taxon>
        <taxon>Truepera</taxon>
        <taxon>environmental samples</taxon>
    </lineage>
</organism>
<evidence type="ECO:0000256" key="1">
    <source>
        <dbReference type="ARBA" id="ARBA00001933"/>
    </source>
</evidence>
<dbReference type="Gene3D" id="3.90.1150.10">
    <property type="entry name" value="Aspartate Aminotransferase, domain 1"/>
    <property type="match status" value="1"/>
</dbReference>
<evidence type="ECO:0000259" key="3">
    <source>
        <dbReference type="Pfam" id="PF00155"/>
    </source>
</evidence>
<dbReference type="GO" id="GO:0048472">
    <property type="term" value="F:threonine-phosphate decarboxylase activity"/>
    <property type="evidence" value="ECO:0007669"/>
    <property type="project" value="UniProtKB-EC"/>
</dbReference>
<name>A0A6J4VWY5_9DEIN</name>
<dbReference type="InterPro" id="IPR015422">
    <property type="entry name" value="PyrdxlP-dep_Trfase_small"/>
</dbReference>
<dbReference type="InterPro" id="IPR015421">
    <property type="entry name" value="PyrdxlP-dep_Trfase_major"/>
</dbReference>
<dbReference type="Pfam" id="PF00155">
    <property type="entry name" value="Aminotran_1_2"/>
    <property type="match status" value="1"/>
</dbReference>
<sequence>MFHGVSPEHIALGGAAELIYRLSACYLEPGRSVLVASPSFGEYGRSARLRGARVRHCDVYAKGTEPTLKPFLRAVQKTRPTLVWLCHPNNPTGHAWTADALAEVAATCREHDALLVIDAAYLELSDATPKLPASAVQLFPLTKTFSVAGLRAGYAVAPPKVAQVLGRAAPPWPVSTLAAATVSWCRSRAGAAFVSETVHEVLRLRNTLQSGLRGLGFVVWEGHSSFFLTEVGDAGVFAARAKGAGFRVRDASSFGLPNCVRLAAQGQEANEKLLRWLGC</sequence>
<dbReference type="PANTHER" id="PTHR42885">
    <property type="entry name" value="HISTIDINOL-PHOSPHATE AMINOTRANSFERASE-RELATED"/>
    <property type="match status" value="1"/>
</dbReference>
<dbReference type="CDD" id="cd00609">
    <property type="entry name" value="AAT_like"/>
    <property type="match status" value="1"/>
</dbReference>
<gene>
    <name evidence="4" type="ORF">AVDCRST_MAG86-3881</name>
</gene>
<dbReference type="InterPro" id="IPR015424">
    <property type="entry name" value="PyrdxlP-dep_Trfase"/>
</dbReference>
<dbReference type="EC" id="4.1.1.81" evidence="4"/>
<comment type="cofactor">
    <cofactor evidence="1">
        <name>pyridoxal 5'-phosphate</name>
        <dbReference type="ChEBI" id="CHEBI:597326"/>
    </cofactor>
</comment>
<dbReference type="InterPro" id="IPR004839">
    <property type="entry name" value="Aminotransferase_I/II_large"/>
</dbReference>
<dbReference type="AlphaFoldDB" id="A0A6J4VWY5"/>
<feature type="domain" description="Aminotransferase class I/classII large" evidence="3">
    <location>
        <begin position="10"/>
        <end position="270"/>
    </location>
</feature>
<dbReference type="Gene3D" id="3.40.640.10">
    <property type="entry name" value="Type I PLP-dependent aspartate aminotransferase-like (Major domain)"/>
    <property type="match status" value="1"/>
</dbReference>
<reference evidence="4" key="1">
    <citation type="submission" date="2020-02" db="EMBL/GenBank/DDBJ databases">
        <authorList>
            <person name="Meier V. D."/>
        </authorList>
    </citation>
    <scope>NUCLEOTIDE SEQUENCE</scope>
    <source>
        <strain evidence="4">AVDCRST_MAG86</strain>
    </source>
</reference>
<evidence type="ECO:0000256" key="2">
    <source>
        <dbReference type="ARBA" id="ARBA00022898"/>
    </source>
</evidence>
<dbReference type="PANTHER" id="PTHR42885:SF1">
    <property type="entry name" value="THREONINE-PHOSPHATE DECARBOXYLASE"/>
    <property type="match status" value="1"/>
</dbReference>
<protein>
    <submittedName>
        <fullName evidence="4">L-threonine 3-O-phosphate decarboxylase</fullName>
        <ecNumber evidence="4">4.1.1.81</ecNumber>
    </submittedName>
</protein>